<dbReference type="Proteomes" id="UP000285430">
    <property type="component" value="Unassembled WGS sequence"/>
</dbReference>
<dbReference type="EMBL" id="QUTH01000228">
    <property type="protein sequence ID" value="RHZ34607.1"/>
    <property type="molecule type" value="Genomic_DNA"/>
</dbReference>
<name>A0A3R7CRP4_APHAT</name>
<dbReference type="Pfam" id="PF21599">
    <property type="entry name" value="ZSWIM3_N"/>
    <property type="match status" value="1"/>
</dbReference>
<evidence type="ECO:0000313" key="3">
    <source>
        <dbReference type="Proteomes" id="UP000285430"/>
    </source>
</evidence>
<protein>
    <recommendedName>
        <fullName evidence="1">ZSWIM3 N-terminal domain-containing protein</fullName>
    </recommendedName>
</protein>
<dbReference type="InterPro" id="IPR048325">
    <property type="entry name" value="ZSWIM3_N"/>
</dbReference>
<comment type="caution">
    <text evidence="2">The sequence shown here is derived from an EMBL/GenBank/DDBJ whole genome shotgun (WGS) entry which is preliminary data.</text>
</comment>
<dbReference type="AlphaFoldDB" id="A0A3R7CRP4"/>
<accession>A0A3R7CRP4</accession>
<dbReference type="VEuPathDB" id="FungiDB:H257_07855"/>
<reference evidence="2 3" key="1">
    <citation type="submission" date="2018-08" db="EMBL/GenBank/DDBJ databases">
        <title>Aphanomyces genome sequencing and annotation.</title>
        <authorList>
            <person name="Minardi D."/>
            <person name="Oidtmann B."/>
            <person name="Van Der Giezen M."/>
            <person name="Studholme D.J."/>
        </authorList>
    </citation>
    <scope>NUCLEOTIDE SEQUENCE [LARGE SCALE GENOMIC DNA]</scope>
    <source>
        <strain evidence="2 3">Da</strain>
    </source>
</reference>
<gene>
    <name evidence="2" type="ORF">DYB37_008824</name>
</gene>
<evidence type="ECO:0000259" key="1">
    <source>
        <dbReference type="Pfam" id="PF21599"/>
    </source>
</evidence>
<sequence>MASKRPHDHDDDSTPDNVELKWRRMVVGEAEIRLMSQKPNSDRVVVHTPVALHGGIHIQVDPPPAIVFHSFDELTDALGAYFEATQQEFSIRNSITVEHANETAARSVRFPENDVRFKYSSMTYVCKHGRTQKRRNNPDLAKTKKVKFAYSGCQACLWINLVLLGPPGARRWVYHVHKMVHVHNHELSVENSVASLRPFRAYLDLIYNMKHAGASPQDMLTMLATREPSTSLDLYQNCSCFSVLAKKITIQTVRNILRNYAAELAAPTPPPRLRPHQVPRLLHASSSTNPFPALPSAFHPLFSSLVKASIEQPHVPGYSMASRFFYLNLCSIQSILQRSWQVVQSNATQQSPLPPPSDSAEKTFHATILTTVAADGTSPMPPFCVFPTPPASGGSRLHQVGPNVVMTDRGLATPDAMECAVLYFHATLPPRLPRPVVLVVEHASPSPSLLQLCTRYGEFFGYIHDVVQPIRSCLLTPFESQLCHQLGLVLPHLATTAAIVSDLPPIVAHTYQTCVAQVGSAAIADAFRESGLHPPNLPQLAAATPVMPLPKATIVVQEHRTATISVQSNAMPRFAIERRANATYMPLRLDASRFIGQGEFCPQIAQLLLQAVTSRGILRGGRLGLVQLISVPPIVSNLCSK</sequence>
<evidence type="ECO:0000313" key="2">
    <source>
        <dbReference type="EMBL" id="RHZ34607.1"/>
    </source>
</evidence>
<organism evidence="2 3">
    <name type="scientific">Aphanomyces astaci</name>
    <name type="common">Crayfish plague agent</name>
    <dbReference type="NCBI Taxonomy" id="112090"/>
    <lineage>
        <taxon>Eukaryota</taxon>
        <taxon>Sar</taxon>
        <taxon>Stramenopiles</taxon>
        <taxon>Oomycota</taxon>
        <taxon>Saprolegniomycetes</taxon>
        <taxon>Saprolegniales</taxon>
        <taxon>Verrucalvaceae</taxon>
        <taxon>Aphanomyces</taxon>
    </lineage>
</organism>
<proteinExistence type="predicted"/>
<feature type="domain" description="ZSWIM3 N-terminal" evidence="1">
    <location>
        <begin position="67"/>
        <end position="158"/>
    </location>
</feature>